<dbReference type="EMBL" id="CAJVPY010051067">
    <property type="protein sequence ID" value="CAG8814212.1"/>
    <property type="molecule type" value="Genomic_DNA"/>
</dbReference>
<proteinExistence type="predicted"/>
<evidence type="ECO:0000313" key="1">
    <source>
        <dbReference type="EMBL" id="CAG8814212.1"/>
    </source>
</evidence>
<dbReference type="AlphaFoldDB" id="A0A9N9K8D8"/>
<accession>A0A9N9K8D8</accession>
<sequence>YPSYLRNGDTRNKAIVKVLSTLYERDGAYELAIKMWSETITSP</sequence>
<name>A0A9N9K8D8_9GLOM</name>
<feature type="non-terminal residue" evidence="1">
    <location>
        <position position="1"/>
    </location>
</feature>
<keyword evidence="2" id="KW-1185">Reference proteome</keyword>
<dbReference type="Proteomes" id="UP000789405">
    <property type="component" value="Unassembled WGS sequence"/>
</dbReference>
<protein>
    <submittedName>
        <fullName evidence="1">8131_t:CDS:1</fullName>
    </submittedName>
</protein>
<comment type="caution">
    <text evidence="1">The sequence shown here is derived from an EMBL/GenBank/DDBJ whole genome shotgun (WGS) entry which is preliminary data.</text>
</comment>
<reference evidence="1" key="1">
    <citation type="submission" date="2021-06" db="EMBL/GenBank/DDBJ databases">
        <authorList>
            <person name="Kallberg Y."/>
            <person name="Tangrot J."/>
            <person name="Rosling A."/>
        </authorList>
    </citation>
    <scope>NUCLEOTIDE SEQUENCE</scope>
    <source>
        <strain evidence="1">MA453B</strain>
    </source>
</reference>
<organism evidence="1 2">
    <name type="scientific">Dentiscutata erythropus</name>
    <dbReference type="NCBI Taxonomy" id="1348616"/>
    <lineage>
        <taxon>Eukaryota</taxon>
        <taxon>Fungi</taxon>
        <taxon>Fungi incertae sedis</taxon>
        <taxon>Mucoromycota</taxon>
        <taxon>Glomeromycotina</taxon>
        <taxon>Glomeromycetes</taxon>
        <taxon>Diversisporales</taxon>
        <taxon>Gigasporaceae</taxon>
        <taxon>Dentiscutata</taxon>
    </lineage>
</organism>
<gene>
    <name evidence="1" type="ORF">DERYTH_LOCUS25921</name>
</gene>
<evidence type="ECO:0000313" key="2">
    <source>
        <dbReference type="Proteomes" id="UP000789405"/>
    </source>
</evidence>
<feature type="non-terminal residue" evidence="1">
    <location>
        <position position="43"/>
    </location>
</feature>